<feature type="transmembrane region" description="Helical" evidence="1">
    <location>
        <begin position="13"/>
        <end position="35"/>
    </location>
</feature>
<keyword evidence="1" id="KW-0472">Membrane</keyword>
<dbReference type="EMBL" id="UYRV01109132">
    <property type="protein sequence ID" value="VDN24958.1"/>
    <property type="molecule type" value="Genomic_DNA"/>
</dbReference>
<keyword evidence="3" id="KW-1185">Reference proteome</keyword>
<protein>
    <submittedName>
        <fullName evidence="2">Uncharacterized protein</fullName>
    </submittedName>
</protein>
<evidence type="ECO:0000313" key="3">
    <source>
        <dbReference type="Proteomes" id="UP000271889"/>
    </source>
</evidence>
<dbReference type="Proteomes" id="UP000271889">
    <property type="component" value="Unassembled WGS sequence"/>
</dbReference>
<name>A0A3P7MQW5_CYLGO</name>
<dbReference type="AlphaFoldDB" id="A0A3P7MQW5"/>
<gene>
    <name evidence="2" type="ORF">CGOC_LOCUS9960</name>
</gene>
<organism evidence="2 3">
    <name type="scientific">Cylicostephanus goldi</name>
    <name type="common">Nematode worm</name>
    <dbReference type="NCBI Taxonomy" id="71465"/>
    <lineage>
        <taxon>Eukaryota</taxon>
        <taxon>Metazoa</taxon>
        <taxon>Ecdysozoa</taxon>
        <taxon>Nematoda</taxon>
        <taxon>Chromadorea</taxon>
        <taxon>Rhabditida</taxon>
        <taxon>Rhabditina</taxon>
        <taxon>Rhabditomorpha</taxon>
        <taxon>Strongyloidea</taxon>
        <taxon>Strongylidae</taxon>
        <taxon>Cylicostephanus</taxon>
    </lineage>
</organism>
<keyword evidence="1" id="KW-0812">Transmembrane</keyword>
<reference evidence="2 3" key="1">
    <citation type="submission" date="2018-11" db="EMBL/GenBank/DDBJ databases">
        <authorList>
            <consortium name="Pathogen Informatics"/>
        </authorList>
    </citation>
    <scope>NUCLEOTIDE SEQUENCE [LARGE SCALE GENOMIC DNA]</scope>
</reference>
<proteinExistence type="predicted"/>
<sequence>MIFGDLNTGIPRFGLLVISDSFPFLIVVLFFLAVFNLCKLLVNIFSADDAAAASLEVIEGDMPARCLSKPVSFFFQID</sequence>
<accession>A0A3P7MQW5</accession>
<keyword evidence="1" id="KW-1133">Transmembrane helix</keyword>
<evidence type="ECO:0000256" key="1">
    <source>
        <dbReference type="SAM" id="Phobius"/>
    </source>
</evidence>
<evidence type="ECO:0000313" key="2">
    <source>
        <dbReference type="EMBL" id="VDN24958.1"/>
    </source>
</evidence>